<dbReference type="AlphaFoldDB" id="A0AAE1DLK3"/>
<dbReference type="Pfam" id="PF00098">
    <property type="entry name" value="zf-CCHC"/>
    <property type="match status" value="1"/>
</dbReference>
<keyword evidence="1" id="KW-0862">Zinc</keyword>
<feature type="domain" description="CCHC-type" evidence="2">
    <location>
        <begin position="3"/>
        <end position="16"/>
    </location>
</feature>
<dbReference type="GO" id="GO:0003676">
    <property type="term" value="F:nucleic acid binding"/>
    <property type="evidence" value="ECO:0007669"/>
    <property type="project" value="InterPro"/>
</dbReference>
<keyword evidence="4" id="KW-1185">Reference proteome</keyword>
<organism evidence="3 4">
    <name type="scientific">Elysia crispata</name>
    <name type="common">lettuce slug</name>
    <dbReference type="NCBI Taxonomy" id="231223"/>
    <lineage>
        <taxon>Eukaryota</taxon>
        <taxon>Metazoa</taxon>
        <taxon>Spiralia</taxon>
        <taxon>Lophotrochozoa</taxon>
        <taxon>Mollusca</taxon>
        <taxon>Gastropoda</taxon>
        <taxon>Heterobranchia</taxon>
        <taxon>Euthyneura</taxon>
        <taxon>Panpulmonata</taxon>
        <taxon>Sacoglossa</taxon>
        <taxon>Placobranchoidea</taxon>
        <taxon>Plakobranchidae</taxon>
        <taxon>Elysia</taxon>
    </lineage>
</organism>
<dbReference type="InterPro" id="IPR001878">
    <property type="entry name" value="Znf_CCHC"/>
</dbReference>
<dbReference type="InterPro" id="IPR036875">
    <property type="entry name" value="Znf_CCHC_sf"/>
</dbReference>
<dbReference type="Proteomes" id="UP001283361">
    <property type="component" value="Unassembled WGS sequence"/>
</dbReference>
<protein>
    <recommendedName>
        <fullName evidence="2">CCHC-type domain-containing protein</fullName>
    </recommendedName>
</protein>
<keyword evidence="1" id="KW-0479">Metal-binding</keyword>
<reference evidence="3" key="1">
    <citation type="journal article" date="2023" name="G3 (Bethesda)">
        <title>A reference genome for the long-term kleptoplast-retaining sea slug Elysia crispata morphotype clarki.</title>
        <authorList>
            <person name="Eastman K.E."/>
            <person name="Pendleton A.L."/>
            <person name="Shaikh M.A."/>
            <person name="Suttiyut T."/>
            <person name="Ogas R."/>
            <person name="Tomko P."/>
            <person name="Gavelis G."/>
            <person name="Widhalm J.R."/>
            <person name="Wisecaver J.H."/>
        </authorList>
    </citation>
    <scope>NUCLEOTIDE SEQUENCE</scope>
    <source>
        <strain evidence="3">ECLA1</strain>
    </source>
</reference>
<dbReference type="EMBL" id="JAWDGP010003349">
    <property type="protein sequence ID" value="KAK3775201.1"/>
    <property type="molecule type" value="Genomic_DNA"/>
</dbReference>
<evidence type="ECO:0000256" key="1">
    <source>
        <dbReference type="PROSITE-ProRule" id="PRU00047"/>
    </source>
</evidence>
<gene>
    <name evidence="3" type="ORF">RRG08_065257</name>
</gene>
<sequence length="105" mass="11641">MSCHTCGKSGHLAQNCFKWGAPKNPSQLRCDHFKKLGHTKERCWNLKKAANTVVLGNCNGQSNPSIQEGRGNYLQVSAAYIRGYDVTGMPVPQIQDNSNHPKDTR</sequence>
<accession>A0AAE1DLK3</accession>
<keyword evidence="1" id="KW-0863">Zinc-finger</keyword>
<dbReference type="GO" id="GO:0008270">
    <property type="term" value="F:zinc ion binding"/>
    <property type="evidence" value="ECO:0007669"/>
    <property type="project" value="UniProtKB-KW"/>
</dbReference>
<comment type="caution">
    <text evidence="3">The sequence shown here is derived from an EMBL/GenBank/DDBJ whole genome shotgun (WGS) entry which is preliminary data.</text>
</comment>
<name>A0AAE1DLK3_9GAST</name>
<dbReference type="Gene3D" id="4.10.60.10">
    <property type="entry name" value="Zinc finger, CCHC-type"/>
    <property type="match status" value="1"/>
</dbReference>
<dbReference type="SUPFAM" id="SSF57756">
    <property type="entry name" value="Retrovirus zinc finger-like domains"/>
    <property type="match status" value="1"/>
</dbReference>
<evidence type="ECO:0000259" key="2">
    <source>
        <dbReference type="PROSITE" id="PS50158"/>
    </source>
</evidence>
<dbReference type="PROSITE" id="PS50158">
    <property type="entry name" value="ZF_CCHC"/>
    <property type="match status" value="1"/>
</dbReference>
<evidence type="ECO:0000313" key="3">
    <source>
        <dbReference type="EMBL" id="KAK3775201.1"/>
    </source>
</evidence>
<evidence type="ECO:0000313" key="4">
    <source>
        <dbReference type="Proteomes" id="UP001283361"/>
    </source>
</evidence>
<proteinExistence type="predicted"/>